<reference evidence="6" key="1">
    <citation type="journal article" date="2021" name="PeerJ">
        <title>Extensive microbial diversity within the chicken gut microbiome revealed by metagenomics and culture.</title>
        <authorList>
            <person name="Gilroy R."/>
            <person name="Ravi A."/>
            <person name="Getino M."/>
            <person name="Pursley I."/>
            <person name="Horton D.L."/>
            <person name="Alikhan N.F."/>
            <person name="Baker D."/>
            <person name="Gharbi K."/>
            <person name="Hall N."/>
            <person name="Watson M."/>
            <person name="Adriaenssens E.M."/>
            <person name="Foster-Nyarko E."/>
            <person name="Jarju S."/>
            <person name="Secka A."/>
            <person name="Antonio M."/>
            <person name="Oren A."/>
            <person name="Chaudhuri R.R."/>
            <person name="La Ragione R."/>
            <person name="Hildebrand F."/>
            <person name="Pallen M.J."/>
        </authorList>
    </citation>
    <scope>NUCLEOTIDE SEQUENCE</scope>
    <source>
        <strain evidence="6">2239</strain>
    </source>
</reference>
<keyword evidence="2" id="KW-0547">Nucleotide-binding</keyword>
<keyword evidence="4" id="KW-1278">Translocase</keyword>
<dbReference type="GO" id="GO:0005524">
    <property type="term" value="F:ATP binding"/>
    <property type="evidence" value="ECO:0007669"/>
    <property type="project" value="UniProtKB-KW"/>
</dbReference>
<feature type="domain" description="ABC transporter" evidence="5">
    <location>
        <begin position="2"/>
        <end position="239"/>
    </location>
</feature>
<comment type="caution">
    <text evidence="6">The sequence shown here is derived from an EMBL/GenBank/DDBJ whole genome shotgun (WGS) entry which is preliminary data.</text>
</comment>
<dbReference type="FunFam" id="3.40.50.300:FF:000134">
    <property type="entry name" value="Iron-enterobactin ABC transporter ATP-binding protein"/>
    <property type="match status" value="1"/>
</dbReference>
<evidence type="ECO:0000256" key="2">
    <source>
        <dbReference type="ARBA" id="ARBA00022741"/>
    </source>
</evidence>
<dbReference type="Pfam" id="PF00005">
    <property type="entry name" value="ABC_tran"/>
    <property type="match status" value="1"/>
</dbReference>
<dbReference type="PANTHER" id="PTHR42794:SF1">
    <property type="entry name" value="HEMIN IMPORT ATP-BINDING PROTEIN HMUV"/>
    <property type="match status" value="1"/>
</dbReference>
<dbReference type="InterPro" id="IPR003439">
    <property type="entry name" value="ABC_transporter-like_ATP-bd"/>
</dbReference>
<proteinExistence type="predicted"/>
<organism evidence="6 7">
    <name type="scientific">Candidatus Allofournierella pullicola</name>
    <dbReference type="NCBI Taxonomy" id="2838596"/>
    <lineage>
        <taxon>Bacteria</taxon>
        <taxon>Bacillati</taxon>
        <taxon>Bacillota</taxon>
        <taxon>Clostridia</taxon>
        <taxon>Eubacteriales</taxon>
        <taxon>Oscillospiraceae</taxon>
        <taxon>Allofournierella</taxon>
    </lineage>
</organism>
<dbReference type="PROSITE" id="PS00211">
    <property type="entry name" value="ABC_TRANSPORTER_1"/>
    <property type="match status" value="1"/>
</dbReference>
<dbReference type="InterPro" id="IPR017871">
    <property type="entry name" value="ABC_transporter-like_CS"/>
</dbReference>
<sequence length="254" mass="27775">MLKAEHLTCGYGGEPVVKDLSFEVPSGGRLCILGPNGCGKTTLLRALAGLLPHEGSVSVAGRDLASMSRRQAAQSVALLSQISSVYFSYSVYETVLMGRYAHQAGGAFSGPGPEDKRIALECMERTGVAHLRHKLVTELSGGQLQRVFLARTFAQCPQVILLDEPTNHLDLKYQVELVQELKDWAAGEGRCVVGVLHDVNLALDLADLFLFMEDGQAQYFGPAAEFDPAALNRVYQMDVGGYMRRSLTRWEELK</sequence>
<evidence type="ECO:0000259" key="5">
    <source>
        <dbReference type="PROSITE" id="PS50893"/>
    </source>
</evidence>
<protein>
    <submittedName>
        <fullName evidence="6">ABC transporter ATP-binding protein</fullName>
    </submittedName>
</protein>
<dbReference type="SUPFAM" id="SSF52540">
    <property type="entry name" value="P-loop containing nucleoside triphosphate hydrolases"/>
    <property type="match status" value="1"/>
</dbReference>
<dbReference type="AlphaFoldDB" id="A0A9D2ADJ3"/>
<evidence type="ECO:0000313" key="7">
    <source>
        <dbReference type="Proteomes" id="UP000824193"/>
    </source>
</evidence>
<dbReference type="Gene3D" id="3.40.50.300">
    <property type="entry name" value="P-loop containing nucleotide triphosphate hydrolases"/>
    <property type="match status" value="1"/>
</dbReference>
<reference evidence="6" key="2">
    <citation type="submission" date="2021-04" db="EMBL/GenBank/DDBJ databases">
        <authorList>
            <person name="Gilroy R."/>
        </authorList>
    </citation>
    <scope>NUCLEOTIDE SEQUENCE</scope>
    <source>
        <strain evidence="6">2239</strain>
    </source>
</reference>
<name>A0A9D2ADJ3_9FIRM</name>
<dbReference type="SMART" id="SM00382">
    <property type="entry name" value="AAA"/>
    <property type="match status" value="1"/>
</dbReference>
<dbReference type="InterPro" id="IPR027417">
    <property type="entry name" value="P-loop_NTPase"/>
</dbReference>
<dbReference type="EMBL" id="DXFW01000016">
    <property type="protein sequence ID" value="HIX05576.1"/>
    <property type="molecule type" value="Genomic_DNA"/>
</dbReference>
<dbReference type="GO" id="GO:0016887">
    <property type="term" value="F:ATP hydrolysis activity"/>
    <property type="evidence" value="ECO:0007669"/>
    <property type="project" value="InterPro"/>
</dbReference>
<dbReference type="PANTHER" id="PTHR42794">
    <property type="entry name" value="HEMIN IMPORT ATP-BINDING PROTEIN HMUV"/>
    <property type="match status" value="1"/>
</dbReference>
<evidence type="ECO:0000256" key="3">
    <source>
        <dbReference type="ARBA" id="ARBA00022840"/>
    </source>
</evidence>
<gene>
    <name evidence="6" type="ORF">H9865_05675</name>
</gene>
<dbReference type="PROSITE" id="PS50893">
    <property type="entry name" value="ABC_TRANSPORTER_2"/>
    <property type="match status" value="1"/>
</dbReference>
<keyword evidence="3 6" id="KW-0067">ATP-binding</keyword>
<dbReference type="CDD" id="cd03214">
    <property type="entry name" value="ABC_Iron-Siderophores_B12_Hemin"/>
    <property type="match status" value="1"/>
</dbReference>
<accession>A0A9D2ADJ3</accession>
<evidence type="ECO:0000256" key="4">
    <source>
        <dbReference type="ARBA" id="ARBA00022967"/>
    </source>
</evidence>
<evidence type="ECO:0000256" key="1">
    <source>
        <dbReference type="ARBA" id="ARBA00022448"/>
    </source>
</evidence>
<dbReference type="Proteomes" id="UP000824193">
    <property type="component" value="Unassembled WGS sequence"/>
</dbReference>
<evidence type="ECO:0000313" key="6">
    <source>
        <dbReference type="EMBL" id="HIX05576.1"/>
    </source>
</evidence>
<keyword evidence="1" id="KW-0813">Transport</keyword>
<dbReference type="InterPro" id="IPR003593">
    <property type="entry name" value="AAA+_ATPase"/>
</dbReference>